<evidence type="ECO:0008006" key="3">
    <source>
        <dbReference type="Google" id="ProtNLM"/>
    </source>
</evidence>
<evidence type="ECO:0000313" key="1">
    <source>
        <dbReference type="EMBL" id="WEW60436.1"/>
    </source>
</evidence>
<gene>
    <name evidence="1" type="ORF">PRK78_005922</name>
</gene>
<name>A0AAF0DKG8_9EURO</name>
<reference evidence="1" key="1">
    <citation type="submission" date="2023-03" db="EMBL/GenBank/DDBJ databases">
        <title>Emydomyces testavorans Genome Sequence.</title>
        <authorList>
            <person name="Hoyer L."/>
        </authorList>
    </citation>
    <scope>NUCLEOTIDE SEQUENCE</scope>
    <source>
        <strain evidence="1">16-2883</strain>
    </source>
</reference>
<dbReference type="EMBL" id="CP120630">
    <property type="protein sequence ID" value="WEW60436.1"/>
    <property type="molecule type" value="Genomic_DNA"/>
</dbReference>
<sequence>MVIYVDHARDAYPGFALQSLGDAKSLLSANVVAFKSSPGTKEPEPLPADHAAENGAANGNTEALRISDEETLDPIFLRFCTALGCYPVVKQLARCVDLNTLHALSRTCHQFREILLASRYQLMQETLRCRHDSVDEEEGHNKNARNDTLRAFRDAHWELVPGKMFWYTRLSSTSSGQTTNTFQNCTMKPPSATLLKSRLRRLCTTCLAAPLSDHLTSQSFASHDLQVDSTSPLSFTHSSCSCNDRVWFCRTCGPILRSDDTAYRRVFSWRTRYSAYLGGGLGTGIGDTCRGVQCGREDKCLAAEEIEVEIDCEVDDWVSEHSDHSNSHLGDNHHTEDEGPGYLRQEIMGVGGVVKNKVKKRVRVGASVEEHDDESESSVYLKRECSGEVRSWCGWCGRVVPGKSELDNL</sequence>
<dbReference type="AlphaFoldDB" id="A0AAF0DKG8"/>
<proteinExistence type="predicted"/>
<accession>A0AAF0DKG8</accession>
<keyword evidence="2" id="KW-1185">Reference proteome</keyword>
<protein>
    <recommendedName>
        <fullName evidence="3">F-box domain-containing protein</fullName>
    </recommendedName>
</protein>
<organism evidence="1 2">
    <name type="scientific">Emydomyces testavorans</name>
    <dbReference type="NCBI Taxonomy" id="2070801"/>
    <lineage>
        <taxon>Eukaryota</taxon>
        <taxon>Fungi</taxon>
        <taxon>Dikarya</taxon>
        <taxon>Ascomycota</taxon>
        <taxon>Pezizomycotina</taxon>
        <taxon>Eurotiomycetes</taxon>
        <taxon>Eurotiomycetidae</taxon>
        <taxon>Onygenales</taxon>
        <taxon>Nannizziopsiaceae</taxon>
        <taxon>Emydomyces</taxon>
    </lineage>
</organism>
<dbReference type="Proteomes" id="UP001219355">
    <property type="component" value="Chromosome 4"/>
</dbReference>
<evidence type="ECO:0000313" key="2">
    <source>
        <dbReference type="Proteomes" id="UP001219355"/>
    </source>
</evidence>